<evidence type="ECO:0000256" key="2">
    <source>
        <dbReference type="ARBA" id="ARBA00023125"/>
    </source>
</evidence>
<name>A0A3L7AMV9_9HYPH</name>
<dbReference type="AlphaFoldDB" id="A0A3L7AMV9"/>
<dbReference type="SUPFAM" id="SSF48498">
    <property type="entry name" value="Tetracyclin repressor-like, C-terminal domain"/>
    <property type="match status" value="1"/>
</dbReference>
<evidence type="ECO:0000256" key="1">
    <source>
        <dbReference type="ARBA" id="ARBA00023015"/>
    </source>
</evidence>
<organism evidence="6 7">
    <name type="scientific">Xanthobacter tagetidis</name>
    <dbReference type="NCBI Taxonomy" id="60216"/>
    <lineage>
        <taxon>Bacteria</taxon>
        <taxon>Pseudomonadati</taxon>
        <taxon>Pseudomonadota</taxon>
        <taxon>Alphaproteobacteria</taxon>
        <taxon>Hyphomicrobiales</taxon>
        <taxon>Xanthobacteraceae</taxon>
        <taxon>Xanthobacter</taxon>
    </lineage>
</organism>
<dbReference type="PANTHER" id="PTHR47506">
    <property type="entry name" value="TRANSCRIPTIONAL REGULATORY PROTEIN"/>
    <property type="match status" value="1"/>
</dbReference>
<proteinExistence type="predicted"/>
<dbReference type="OrthoDB" id="9795242at2"/>
<evidence type="ECO:0000256" key="3">
    <source>
        <dbReference type="ARBA" id="ARBA00023163"/>
    </source>
</evidence>
<keyword evidence="7" id="KW-1185">Reference proteome</keyword>
<feature type="DNA-binding region" description="H-T-H motif" evidence="4">
    <location>
        <begin position="29"/>
        <end position="48"/>
    </location>
</feature>
<evidence type="ECO:0000313" key="7">
    <source>
        <dbReference type="Proteomes" id="UP000269692"/>
    </source>
</evidence>
<dbReference type="Proteomes" id="UP000269692">
    <property type="component" value="Unassembled WGS sequence"/>
</dbReference>
<dbReference type="InterPro" id="IPR001647">
    <property type="entry name" value="HTH_TetR"/>
</dbReference>
<dbReference type="PANTHER" id="PTHR47506:SF1">
    <property type="entry name" value="HTH-TYPE TRANSCRIPTIONAL REGULATOR YJDC"/>
    <property type="match status" value="1"/>
</dbReference>
<gene>
    <name evidence="6" type="ORF">D9R14_02260</name>
</gene>
<dbReference type="InterPro" id="IPR054156">
    <property type="entry name" value="YxaF_TetR_C"/>
</dbReference>
<dbReference type="InterPro" id="IPR036271">
    <property type="entry name" value="Tet_transcr_reg_TetR-rel_C_sf"/>
</dbReference>
<dbReference type="Pfam" id="PF21993">
    <property type="entry name" value="TetR_C_13_2"/>
    <property type="match status" value="1"/>
</dbReference>
<keyword evidence="3" id="KW-0804">Transcription</keyword>
<sequence length="187" mass="20050">MARPQTTDDAALLTRLAEVFRRTGFSGASLERLAQEAGLRKASLYHRFPGGKQQMAEQVLDSSRDAFRAQVLAPLDAPGAPRARLDAALAGLDAFYAGGQRACLLNMLAPQGREDGPFAERIKGSLERTVAAFAALAAEAGHPPDAARRRAVRAVMMIQGSLVMARALGSHTPFRQMLDDLPQELLG</sequence>
<protein>
    <submittedName>
        <fullName evidence="6">TetR/AcrR family transcriptional regulator</fullName>
    </submittedName>
</protein>
<dbReference type="Pfam" id="PF00440">
    <property type="entry name" value="TetR_N"/>
    <property type="match status" value="1"/>
</dbReference>
<feature type="domain" description="HTH tetR-type" evidence="5">
    <location>
        <begin position="6"/>
        <end position="66"/>
    </location>
</feature>
<keyword evidence="1" id="KW-0805">Transcription regulation</keyword>
<keyword evidence="2 4" id="KW-0238">DNA-binding</keyword>
<evidence type="ECO:0000313" key="6">
    <source>
        <dbReference type="EMBL" id="RLP81836.1"/>
    </source>
</evidence>
<dbReference type="SUPFAM" id="SSF46689">
    <property type="entry name" value="Homeodomain-like"/>
    <property type="match status" value="1"/>
</dbReference>
<dbReference type="RefSeq" id="WP_121621650.1">
    <property type="nucleotide sequence ID" value="NZ_JACIIW010000004.1"/>
</dbReference>
<dbReference type="GO" id="GO:0003677">
    <property type="term" value="F:DNA binding"/>
    <property type="evidence" value="ECO:0007669"/>
    <property type="project" value="UniProtKB-UniRule"/>
</dbReference>
<evidence type="ECO:0000256" key="4">
    <source>
        <dbReference type="PROSITE-ProRule" id="PRU00335"/>
    </source>
</evidence>
<dbReference type="Gene3D" id="1.10.357.10">
    <property type="entry name" value="Tetracycline Repressor, domain 2"/>
    <property type="match status" value="1"/>
</dbReference>
<dbReference type="PROSITE" id="PS50977">
    <property type="entry name" value="HTH_TETR_2"/>
    <property type="match status" value="1"/>
</dbReference>
<reference evidence="6 7" key="1">
    <citation type="submission" date="2018-10" db="EMBL/GenBank/DDBJ databases">
        <title>Xanthobacter tagetidis genome sequencing and assembly.</title>
        <authorList>
            <person name="Maclea K.S."/>
            <person name="Goen A.E."/>
            <person name="Fatima S.A."/>
        </authorList>
    </citation>
    <scope>NUCLEOTIDE SEQUENCE [LARGE SCALE GENOMIC DNA]</scope>
    <source>
        <strain evidence="6 7">ATCC 700314</strain>
    </source>
</reference>
<comment type="caution">
    <text evidence="6">The sequence shown here is derived from an EMBL/GenBank/DDBJ whole genome shotgun (WGS) entry which is preliminary data.</text>
</comment>
<dbReference type="EMBL" id="RCTF01000001">
    <property type="protein sequence ID" value="RLP81836.1"/>
    <property type="molecule type" value="Genomic_DNA"/>
</dbReference>
<accession>A0A3L7AMV9</accession>
<evidence type="ECO:0000259" key="5">
    <source>
        <dbReference type="PROSITE" id="PS50977"/>
    </source>
</evidence>
<dbReference type="InterPro" id="IPR009057">
    <property type="entry name" value="Homeodomain-like_sf"/>
</dbReference>